<proteinExistence type="predicted"/>
<dbReference type="GO" id="GO:0008270">
    <property type="term" value="F:zinc ion binding"/>
    <property type="evidence" value="ECO:0007669"/>
    <property type="project" value="UniProtKB-KW"/>
</dbReference>
<keyword evidence="2 4" id="KW-0863">Zinc-finger</keyword>
<reference evidence="6 7" key="1">
    <citation type="submission" date="2015-04" db="EMBL/GenBank/DDBJ databases">
        <title>Complete genome sequence of Schizopora paradoxa KUC8140, a cosmopolitan wood degrader in East Asia.</title>
        <authorList>
            <consortium name="DOE Joint Genome Institute"/>
            <person name="Min B."/>
            <person name="Park H."/>
            <person name="Jang Y."/>
            <person name="Kim J.-J."/>
            <person name="Kim K.H."/>
            <person name="Pangilinan J."/>
            <person name="Lipzen A."/>
            <person name="Riley R."/>
            <person name="Grigoriev I.V."/>
            <person name="Spatafora J.W."/>
            <person name="Choi I.-G."/>
        </authorList>
    </citation>
    <scope>NUCLEOTIDE SEQUENCE [LARGE SCALE GENOMIC DNA]</scope>
    <source>
        <strain evidence="6 7">KUC8140</strain>
    </source>
</reference>
<keyword evidence="7" id="KW-1185">Reference proteome</keyword>
<dbReference type="InParanoid" id="A0A0H2R345"/>
<dbReference type="EMBL" id="KQ086227">
    <property type="protein sequence ID" value="KLO06195.1"/>
    <property type="molecule type" value="Genomic_DNA"/>
</dbReference>
<evidence type="ECO:0000313" key="7">
    <source>
        <dbReference type="Proteomes" id="UP000053477"/>
    </source>
</evidence>
<dbReference type="PROSITE" id="PS50865">
    <property type="entry name" value="ZF_MYND_2"/>
    <property type="match status" value="1"/>
</dbReference>
<protein>
    <recommendedName>
        <fullName evidence="5">MYND-type domain-containing protein</fullName>
    </recommendedName>
</protein>
<dbReference type="InterPro" id="IPR002893">
    <property type="entry name" value="Znf_MYND"/>
</dbReference>
<organism evidence="6 7">
    <name type="scientific">Schizopora paradoxa</name>
    <dbReference type="NCBI Taxonomy" id="27342"/>
    <lineage>
        <taxon>Eukaryota</taxon>
        <taxon>Fungi</taxon>
        <taxon>Dikarya</taxon>
        <taxon>Basidiomycota</taxon>
        <taxon>Agaricomycotina</taxon>
        <taxon>Agaricomycetes</taxon>
        <taxon>Hymenochaetales</taxon>
        <taxon>Schizoporaceae</taxon>
        <taxon>Schizopora</taxon>
    </lineage>
</organism>
<dbReference type="Proteomes" id="UP000053477">
    <property type="component" value="Unassembled WGS sequence"/>
</dbReference>
<evidence type="ECO:0000313" key="6">
    <source>
        <dbReference type="EMBL" id="KLO06195.1"/>
    </source>
</evidence>
<accession>A0A0H2R345</accession>
<dbReference type="PROSITE" id="PS01360">
    <property type="entry name" value="ZF_MYND_1"/>
    <property type="match status" value="1"/>
</dbReference>
<dbReference type="AlphaFoldDB" id="A0A0H2R345"/>
<evidence type="ECO:0000256" key="4">
    <source>
        <dbReference type="PROSITE-ProRule" id="PRU00134"/>
    </source>
</evidence>
<sequence>MKGWKRPVQPRKKSVEEIVKDAKAGTFGSLQNLAGAIDGRDKFPDKLYPEIFKICCHYAKIRRSLSQDTVYHLSELRTGVDLIITSLWMIGSYPMRNAIRENEAAFTPLLREQWAYVVLAIMDVFEICKFSQDKTAVEMPSARLDMLCILCDAMSTLFVTKVLCEHIDTPKAQILLEFTWILWLSGGPRDFKAKSSNEFNFSAGRCISNVVENFDQKLAFGAASKGSRMYGGIPSIAKIALSAFKCSVSEGHAKASWQAIPFLIFSPTHERHTNEFLKAICNSDGIPKLTIDLVRLANNFRWASWRCMFFISGADPIMLAILNIILRSPRDVEQAVRNGLLEVFLILNSKQSDVNPPETVRLITEILENLPQYFVYYSVVKAFSEAMQKITDGYEVWHWEEKISKGETQLAEAWRQLKRLLAESCCLMRFFDLVVFPNLKTKYCNSCGETLGDSDLLTCKCKRVHYCSEQCRATNLKDDGHCEDCHQGVDRFDKDMPFLCFLANLYISTRSTELLDNSLGAQQITVADASFQAFFISPKPILSAAHVSVAEHGLQINLESHSRNGIQIKTRSRASRKQTDDAGFDGKIGSNIEIAVVVRGPDGALIVRRISYDPDPRVNFRCGAKDLESAYFSKAGHFRRSFLNYRGSPLDESKGRDIVDNVISMFYTPDGDPWTCHLRDNSKPKEHDADDHNKSMDTWVRNLSKKPKDLEATHGDVMSILSKMNLSKLGINPNPRRLRIDNNGKEAKHLLDVIDDCIRRIDGLGFEGNM</sequence>
<keyword evidence="3" id="KW-0862">Zinc</keyword>
<feature type="domain" description="MYND-type" evidence="5">
    <location>
        <begin position="444"/>
        <end position="485"/>
    </location>
</feature>
<gene>
    <name evidence="6" type="ORF">SCHPADRAFT_1002475</name>
</gene>
<evidence type="ECO:0000259" key="5">
    <source>
        <dbReference type="PROSITE" id="PS50865"/>
    </source>
</evidence>
<evidence type="ECO:0000256" key="1">
    <source>
        <dbReference type="ARBA" id="ARBA00022723"/>
    </source>
</evidence>
<evidence type="ECO:0000256" key="2">
    <source>
        <dbReference type="ARBA" id="ARBA00022771"/>
    </source>
</evidence>
<keyword evidence="1" id="KW-0479">Metal-binding</keyword>
<name>A0A0H2R345_9AGAM</name>
<evidence type="ECO:0000256" key="3">
    <source>
        <dbReference type="ARBA" id="ARBA00022833"/>
    </source>
</evidence>
<dbReference type="OrthoDB" id="9922773at2759"/>